<feature type="compositionally biased region" description="Low complexity" evidence="6">
    <location>
        <begin position="243"/>
        <end position="254"/>
    </location>
</feature>
<reference evidence="9 10" key="1">
    <citation type="submission" date="2016-02" db="EMBL/GenBank/DDBJ databases">
        <title>Discovery of a natural microsporidian pathogen with a broad tissue tropism in Caenorhabditis elegans.</title>
        <authorList>
            <person name="Luallen R.J."/>
            <person name="Reinke A.W."/>
            <person name="Tong L."/>
            <person name="Botts M.R."/>
            <person name="Felix M.-A."/>
            <person name="Troemel E.R."/>
        </authorList>
    </citation>
    <scope>NUCLEOTIDE SEQUENCE [LARGE SCALE GENOMIC DNA]</scope>
    <source>
        <strain evidence="9 10">JUm2807</strain>
    </source>
</reference>
<keyword evidence="2" id="KW-0378">Hydrolase</keyword>
<evidence type="ECO:0000256" key="2">
    <source>
        <dbReference type="ARBA" id="ARBA00022801"/>
    </source>
</evidence>
<dbReference type="SMART" id="SM00847">
    <property type="entry name" value="HA2"/>
    <property type="match status" value="1"/>
</dbReference>
<dbReference type="CDD" id="cd18791">
    <property type="entry name" value="SF2_C_RHA"/>
    <property type="match status" value="1"/>
</dbReference>
<evidence type="ECO:0000256" key="1">
    <source>
        <dbReference type="ARBA" id="ARBA00022741"/>
    </source>
</evidence>
<dbReference type="Gene3D" id="1.20.120.1080">
    <property type="match status" value="1"/>
</dbReference>
<name>A0A177EK99_9MICR</name>
<dbReference type="Gene3D" id="3.40.50.300">
    <property type="entry name" value="P-loop containing nucleotide triphosphate hydrolases"/>
    <property type="match status" value="2"/>
</dbReference>
<evidence type="ECO:0000259" key="7">
    <source>
        <dbReference type="PROSITE" id="PS51192"/>
    </source>
</evidence>
<dbReference type="GO" id="GO:0004386">
    <property type="term" value="F:helicase activity"/>
    <property type="evidence" value="ECO:0007669"/>
    <property type="project" value="UniProtKB-KW"/>
</dbReference>
<protein>
    <submittedName>
        <fullName evidence="9">Uncharacterized protein</fullName>
    </submittedName>
</protein>
<dbReference type="PROSITE" id="PS51194">
    <property type="entry name" value="HELICASE_CTER"/>
    <property type="match status" value="1"/>
</dbReference>
<evidence type="ECO:0000256" key="3">
    <source>
        <dbReference type="ARBA" id="ARBA00022806"/>
    </source>
</evidence>
<evidence type="ECO:0000313" key="9">
    <source>
        <dbReference type="EMBL" id="OAG31409.1"/>
    </source>
</evidence>
<dbReference type="InterPro" id="IPR011545">
    <property type="entry name" value="DEAD/DEAH_box_helicase_dom"/>
</dbReference>
<feature type="region of interest" description="Disordered" evidence="6">
    <location>
        <begin position="235"/>
        <end position="257"/>
    </location>
</feature>
<dbReference type="SMART" id="SM00487">
    <property type="entry name" value="DEXDc"/>
    <property type="match status" value="1"/>
</dbReference>
<dbReference type="RefSeq" id="XP_067545084.1">
    <property type="nucleotide sequence ID" value="XM_067689354.1"/>
</dbReference>
<evidence type="ECO:0000256" key="6">
    <source>
        <dbReference type="SAM" id="MobiDB-lite"/>
    </source>
</evidence>
<sequence length="690" mass="75638">MAVERRTKEAILAESRPGRVVIVVGETGSGKSTEVPQIFIRANPEEKVVVTQPRRVAAISLARRVGFLMEDVGKDVVGYTVRFQDSTKKSTRLKYVTDGILLRWIEQKKEVRTVILDEVHERSVRTDVLIGLLKERISTTRLILMSATADTEALSAYFEKSGVEVKVIRIEGRAFPVSIKYLPKKASDYIQLAYEVIKKILKETAPQRPSARLCTTTEPVPVPVPEPNPIDSIFSSGSGSGSGAPCAGPSTGPSTGPQTIVRSGTVLVFLSGLEDIEDLYKLIAIFPDVEILRLHSTLSDSEQSKVFKRREKRIRVILSTNIAETSLTIPDVKWVVDTGVQKIGVSREGVDALGIVKISKSSAKQRAGRAGRLGPGTCFRLYTEDAFHRLEENNTPEILRTDISSVCLTLVSGGISPEAFDFLEAPAENVIVSSLRELFILGLITKDKKITELGKKVVTLPLSPALGRFLIVGKTLGVPCTAASICAVLSLEVLSLLGKESTVSIASVWEQPMKESDLTVAASLFFTFAKVPSRQRKEFCSQAGLSLKEMVKAEQIYHQVLSLIGTKHTTTECHAPEETAPAMTQQLPKKESLTEKYQKNEFVQLLPQTADSLHAAASGAFLTRVAESMKNGGYLHLYSKATVFVHPSSVMFRKREEMVSFILTSQTTKAYILYVFPFMPASLPLVLAQA</sequence>
<keyword evidence="10" id="KW-1185">Reference proteome</keyword>
<dbReference type="InterPro" id="IPR027417">
    <property type="entry name" value="P-loop_NTPase"/>
</dbReference>
<dbReference type="GO" id="GO:0005524">
    <property type="term" value="F:ATP binding"/>
    <property type="evidence" value="ECO:0007669"/>
    <property type="project" value="UniProtKB-KW"/>
</dbReference>
<dbReference type="CDD" id="cd17917">
    <property type="entry name" value="DEXHc_RHA-like"/>
    <property type="match status" value="1"/>
</dbReference>
<evidence type="ECO:0000256" key="5">
    <source>
        <dbReference type="ARBA" id="ARBA00038040"/>
    </source>
</evidence>
<dbReference type="InterPro" id="IPR014001">
    <property type="entry name" value="Helicase_ATP-bd"/>
</dbReference>
<evidence type="ECO:0000259" key="8">
    <source>
        <dbReference type="PROSITE" id="PS51194"/>
    </source>
</evidence>
<keyword evidence="4" id="KW-0067">ATP-binding</keyword>
<dbReference type="Proteomes" id="UP000185944">
    <property type="component" value="Unassembled WGS sequence"/>
</dbReference>
<dbReference type="GO" id="GO:0003723">
    <property type="term" value="F:RNA binding"/>
    <property type="evidence" value="ECO:0007669"/>
    <property type="project" value="TreeGrafter"/>
</dbReference>
<dbReference type="GO" id="GO:0016787">
    <property type="term" value="F:hydrolase activity"/>
    <property type="evidence" value="ECO:0007669"/>
    <property type="project" value="UniProtKB-KW"/>
</dbReference>
<dbReference type="InterPro" id="IPR007502">
    <property type="entry name" value="Helicase-assoc_dom"/>
</dbReference>
<dbReference type="Pfam" id="PF00270">
    <property type="entry name" value="DEAD"/>
    <property type="match status" value="1"/>
</dbReference>
<dbReference type="GeneID" id="93648286"/>
<dbReference type="Pfam" id="PF00271">
    <property type="entry name" value="Helicase_C"/>
    <property type="match status" value="1"/>
</dbReference>
<evidence type="ECO:0000313" key="10">
    <source>
        <dbReference type="Proteomes" id="UP000185944"/>
    </source>
</evidence>
<dbReference type="PANTHER" id="PTHR18934">
    <property type="entry name" value="ATP-DEPENDENT RNA HELICASE"/>
    <property type="match status" value="1"/>
</dbReference>
<keyword evidence="3" id="KW-0347">Helicase</keyword>
<feature type="domain" description="Helicase ATP-binding" evidence="7">
    <location>
        <begin position="12"/>
        <end position="167"/>
    </location>
</feature>
<dbReference type="SUPFAM" id="SSF52540">
    <property type="entry name" value="P-loop containing nucleoside triphosphate hydrolases"/>
    <property type="match status" value="1"/>
</dbReference>
<dbReference type="STRING" id="1805483.A0A177EK99"/>
<dbReference type="Pfam" id="PF07717">
    <property type="entry name" value="OB_NTP_bind"/>
    <property type="match status" value="1"/>
</dbReference>
<organism evidence="9 10">
    <name type="scientific">Nematocida displodere</name>
    <dbReference type="NCBI Taxonomy" id="1805483"/>
    <lineage>
        <taxon>Eukaryota</taxon>
        <taxon>Fungi</taxon>
        <taxon>Fungi incertae sedis</taxon>
        <taxon>Microsporidia</taxon>
        <taxon>Nematocida</taxon>
    </lineage>
</organism>
<dbReference type="AlphaFoldDB" id="A0A177EK99"/>
<proteinExistence type="inferred from homology"/>
<dbReference type="PANTHER" id="PTHR18934:SF91">
    <property type="entry name" value="PRE-MRNA-SPLICING FACTOR ATP-DEPENDENT RNA HELICASE PRP16"/>
    <property type="match status" value="1"/>
</dbReference>
<dbReference type="InterPro" id="IPR011709">
    <property type="entry name" value="DEAD-box_helicase_OB_fold"/>
</dbReference>
<dbReference type="InterPro" id="IPR001650">
    <property type="entry name" value="Helicase_C-like"/>
</dbReference>
<accession>A0A177EK99</accession>
<evidence type="ECO:0000256" key="4">
    <source>
        <dbReference type="ARBA" id="ARBA00022840"/>
    </source>
</evidence>
<comment type="similarity">
    <text evidence="5">Belongs to the DEAD box helicase family. DEAH subfamily. PRP16 sub-subfamily.</text>
</comment>
<feature type="domain" description="Helicase C-terminal" evidence="8">
    <location>
        <begin position="255"/>
        <end position="414"/>
    </location>
</feature>
<gene>
    <name evidence="9" type="ORF">NEDG_01936</name>
</gene>
<dbReference type="VEuPathDB" id="MicrosporidiaDB:NEDG_01936"/>
<keyword evidence="1" id="KW-0547">Nucleotide-binding</keyword>
<dbReference type="EMBL" id="LTDL01000016">
    <property type="protein sequence ID" value="OAG31409.1"/>
    <property type="molecule type" value="Genomic_DNA"/>
</dbReference>
<comment type="caution">
    <text evidence="9">The sequence shown here is derived from an EMBL/GenBank/DDBJ whole genome shotgun (WGS) entry which is preliminary data.</text>
</comment>
<dbReference type="OrthoDB" id="10253254at2759"/>
<dbReference type="SMART" id="SM00490">
    <property type="entry name" value="HELICc"/>
    <property type="match status" value="1"/>
</dbReference>
<dbReference type="PROSITE" id="PS51192">
    <property type="entry name" value="HELICASE_ATP_BIND_1"/>
    <property type="match status" value="1"/>
</dbReference>